<feature type="transmembrane region" description="Helical" evidence="1">
    <location>
        <begin position="6"/>
        <end position="25"/>
    </location>
</feature>
<comment type="caution">
    <text evidence="2">The sequence shown here is derived from an EMBL/GenBank/DDBJ whole genome shotgun (WGS) entry which is preliminary data.</text>
</comment>
<evidence type="ECO:0000256" key="1">
    <source>
        <dbReference type="SAM" id="Phobius"/>
    </source>
</evidence>
<sequence>MKILKYKINGFPLFIALSIYFSKIFNKVPFNLILIFFELSIISLKLITFTFLSPLISVSLFEITMPLNFKDKDSSKLRNFNKMEE</sequence>
<protein>
    <submittedName>
        <fullName evidence="2">Uncharacterized protein</fullName>
    </submittedName>
</protein>
<organism evidence="2">
    <name type="scientific">marine sediment metagenome</name>
    <dbReference type="NCBI Taxonomy" id="412755"/>
    <lineage>
        <taxon>unclassified sequences</taxon>
        <taxon>metagenomes</taxon>
        <taxon>ecological metagenomes</taxon>
    </lineage>
</organism>
<keyword evidence="1" id="KW-0812">Transmembrane</keyword>
<evidence type="ECO:0000313" key="2">
    <source>
        <dbReference type="EMBL" id="KKM72144.1"/>
    </source>
</evidence>
<keyword evidence="1" id="KW-1133">Transmembrane helix</keyword>
<keyword evidence="1" id="KW-0472">Membrane</keyword>
<dbReference type="EMBL" id="LAZR01009522">
    <property type="protein sequence ID" value="KKM72144.1"/>
    <property type="molecule type" value="Genomic_DNA"/>
</dbReference>
<gene>
    <name evidence="2" type="ORF">LCGC14_1423460</name>
</gene>
<dbReference type="AlphaFoldDB" id="A0A0F9JQH1"/>
<name>A0A0F9JQH1_9ZZZZ</name>
<feature type="transmembrane region" description="Helical" evidence="1">
    <location>
        <begin position="32"/>
        <end position="56"/>
    </location>
</feature>
<proteinExistence type="predicted"/>
<accession>A0A0F9JQH1</accession>
<reference evidence="2" key="1">
    <citation type="journal article" date="2015" name="Nature">
        <title>Complex archaea that bridge the gap between prokaryotes and eukaryotes.</title>
        <authorList>
            <person name="Spang A."/>
            <person name="Saw J.H."/>
            <person name="Jorgensen S.L."/>
            <person name="Zaremba-Niedzwiedzka K."/>
            <person name="Martijn J."/>
            <person name="Lind A.E."/>
            <person name="van Eijk R."/>
            <person name="Schleper C."/>
            <person name="Guy L."/>
            <person name="Ettema T.J."/>
        </authorList>
    </citation>
    <scope>NUCLEOTIDE SEQUENCE</scope>
</reference>